<dbReference type="AlphaFoldDB" id="A0A1S1NFK7"/>
<sequence>MDLKMALLLLADLWMAYAGFVYGWKFLRNYRNYLLGLEWIIVATSGTNVILLGLTGINHASPSYHLMLFFDAFSRSFGITLILVLGLMKVTHRYKPSRATDIAVFALATVAGLYLAIFAQPISLVWAVFYVVMNALTAVFLAYFAWRLWSIDERAQAIWVLIATVAGSLVAAMYDFYHIPGDDENHTIFYIIALTTWAFMLTVYFYAYRAMHNHNERIEPDRAATKRGRRSDEQTSRA</sequence>
<dbReference type="EMBL" id="MLQM01000116">
    <property type="protein sequence ID" value="OHV00002.1"/>
    <property type="molecule type" value="Genomic_DNA"/>
</dbReference>
<feature type="transmembrane region" description="Helical" evidence="2">
    <location>
        <begin position="99"/>
        <end position="118"/>
    </location>
</feature>
<feature type="transmembrane region" description="Helical" evidence="2">
    <location>
        <begin position="124"/>
        <end position="146"/>
    </location>
</feature>
<keyword evidence="2" id="KW-0472">Membrane</keyword>
<evidence type="ECO:0000256" key="2">
    <source>
        <dbReference type="SAM" id="Phobius"/>
    </source>
</evidence>
<evidence type="ECO:0000256" key="1">
    <source>
        <dbReference type="SAM" id="MobiDB-lite"/>
    </source>
</evidence>
<dbReference type="RefSeq" id="WP_071028435.1">
    <property type="nucleotide sequence ID" value="NZ_MLQM01000116.1"/>
</dbReference>
<reference evidence="3 5" key="1">
    <citation type="submission" date="2016-10" db="EMBL/GenBank/DDBJ databases">
        <title>Genome sequence of Mycobacterium talmonii.</title>
        <authorList>
            <person name="Greninger A.L."/>
            <person name="Elliott B."/>
            <person name="Vasireddy S."/>
            <person name="Vasireddy R."/>
        </authorList>
    </citation>
    <scope>NUCLEOTIDE SEQUENCE [LARGE SCALE GENOMIC DNA]</scope>
    <source>
        <strain evidence="3">MO-5499</strain>
        <strain evidence="5">NE-TNMC-100812</strain>
    </source>
</reference>
<feature type="transmembrane region" description="Helical" evidence="2">
    <location>
        <begin position="36"/>
        <end position="57"/>
    </location>
</feature>
<comment type="caution">
    <text evidence="3">The sequence shown here is derived from an EMBL/GenBank/DDBJ whole genome shotgun (WGS) entry which is preliminary data.</text>
</comment>
<reference evidence="4 6" key="2">
    <citation type="journal article" date="2017" name="Int. J. Syst. Evol. Microbiol.">
        <title>Mycobacterium talmoniae sp. nov., a slowly growing mycobacterium isolated from human respiratory samples.</title>
        <authorList>
            <person name="Davidson R.M."/>
            <person name="DeGroote M.A."/>
            <person name="Marola J.L."/>
            <person name="Buss S."/>
            <person name="Jones V."/>
            <person name="McNeil M.R."/>
            <person name="Freifeld A.G."/>
            <person name="Elaine Epperson L."/>
            <person name="Hasan N.A."/>
            <person name="Jackson M."/>
            <person name="Iwen P.C."/>
            <person name="Salfinger M."/>
            <person name="Strong M."/>
        </authorList>
    </citation>
    <scope>NUCLEOTIDE SEQUENCE [LARGE SCALE GENOMIC DNA]</scope>
    <source>
        <strain evidence="4 6">ATCC BAA-2683</strain>
    </source>
</reference>
<feature type="transmembrane region" description="Helical" evidence="2">
    <location>
        <begin position="63"/>
        <end position="87"/>
    </location>
</feature>
<accession>A0A1S1NFK7</accession>
<proteinExistence type="predicted"/>
<evidence type="ECO:0000313" key="6">
    <source>
        <dbReference type="Proteomes" id="UP000238296"/>
    </source>
</evidence>
<feature type="transmembrane region" description="Helical" evidence="2">
    <location>
        <begin position="158"/>
        <end position="176"/>
    </location>
</feature>
<reference evidence="4" key="3">
    <citation type="submission" date="2018-01" db="EMBL/GenBank/DDBJ databases">
        <authorList>
            <person name="Gaut B.S."/>
            <person name="Morton B.R."/>
            <person name="Clegg M.T."/>
            <person name="Duvall M.R."/>
        </authorList>
    </citation>
    <scope>NUCLEOTIDE SEQUENCE</scope>
    <source>
        <strain evidence="4">ATCC BAA-2683</strain>
    </source>
</reference>
<feature type="transmembrane region" description="Helical" evidence="2">
    <location>
        <begin position="188"/>
        <end position="207"/>
    </location>
</feature>
<dbReference type="Proteomes" id="UP000179734">
    <property type="component" value="Unassembled WGS sequence"/>
</dbReference>
<evidence type="ECO:0000313" key="5">
    <source>
        <dbReference type="Proteomes" id="UP000179734"/>
    </source>
</evidence>
<feature type="transmembrane region" description="Helical" evidence="2">
    <location>
        <begin position="6"/>
        <end position="24"/>
    </location>
</feature>
<organism evidence="3 5">
    <name type="scientific">Mycobacterium talmoniae</name>
    <dbReference type="NCBI Taxonomy" id="1858794"/>
    <lineage>
        <taxon>Bacteria</taxon>
        <taxon>Bacillati</taxon>
        <taxon>Actinomycetota</taxon>
        <taxon>Actinomycetes</taxon>
        <taxon>Mycobacteriales</taxon>
        <taxon>Mycobacteriaceae</taxon>
        <taxon>Mycobacterium</taxon>
    </lineage>
</organism>
<keyword evidence="5" id="KW-1185">Reference proteome</keyword>
<name>A0A1S1NFK7_9MYCO</name>
<protein>
    <submittedName>
        <fullName evidence="3">Transporter</fullName>
    </submittedName>
</protein>
<dbReference type="EMBL" id="PPEA01000671">
    <property type="protein sequence ID" value="PQM45089.1"/>
    <property type="molecule type" value="Genomic_DNA"/>
</dbReference>
<dbReference type="Proteomes" id="UP000238296">
    <property type="component" value="Unassembled WGS sequence"/>
</dbReference>
<evidence type="ECO:0000313" key="3">
    <source>
        <dbReference type="EMBL" id="OHV00002.1"/>
    </source>
</evidence>
<gene>
    <name evidence="3" type="ORF">BKN37_18515</name>
    <name evidence="4" type="ORF">C1Y40_04758</name>
</gene>
<evidence type="ECO:0000313" key="4">
    <source>
        <dbReference type="EMBL" id="PQM45089.1"/>
    </source>
</evidence>
<keyword evidence="2" id="KW-1133">Transmembrane helix</keyword>
<feature type="region of interest" description="Disordered" evidence="1">
    <location>
        <begin position="219"/>
        <end position="238"/>
    </location>
</feature>
<keyword evidence="2" id="KW-0812">Transmembrane</keyword>